<evidence type="ECO:0000313" key="4">
    <source>
        <dbReference type="EMBL" id="QEG15796.1"/>
    </source>
</evidence>
<dbReference type="InterPro" id="IPR026042">
    <property type="entry name" value="YjbJ"/>
</dbReference>
<reference evidence="3 5" key="1">
    <citation type="journal article" date="2018" name="Nat. Biotechnol.">
        <title>A standardized bacterial taxonomy based on genome phylogeny substantially revises the tree of life.</title>
        <authorList>
            <person name="Parks D.H."/>
            <person name="Chuvochina M."/>
            <person name="Waite D.W."/>
            <person name="Rinke C."/>
            <person name="Skarshewski A."/>
            <person name="Chaumeil P.A."/>
            <person name="Hugenholtz P."/>
        </authorList>
    </citation>
    <scope>NUCLEOTIDE SEQUENCE [LARGE SCALE GENOMIC DNA]</scope>
    <source>
        <strain evidence="3">UBA9375</strain>
    </source>
</reference>
<gene>
    <name evidence="3" type="ORF">DIT97_18190</name>
    <name evidence="4" type="ORF">GmarT_16390</name>
</gene>
<evidence type="ECO:0000259" key="2">
    <source>
        <dbReference type="Pfam" id="PF05532"/>
    </source>
</evidence>
<dbReference type="SUPFAM" id="SSF69047">
    <property type="entry name" value="Hypothetical protein YjbJ"/>
    <property type="match status" value="1"/>
</dbReference>
<dbReference type="RefSeq" id="WP_002647863.1">
    <property type="nucleotide sequence ID" value="NZ_CAXBMG010000024.1"/>
</dbReference>
<dbReference type="Pfam" id="PF05532">
    <property type="entry name" value="CsbD"/>
    <property type="match status" value="1"/>
</dbReference>
<proteinExistence type="inferred from homology"/>
<dbReference type="EMBL" id="CP042910">
    <property type="protein sequence ID" value="QEG15796.1"/>
    <property type="molecule type" value="Genomic_DNA"/>
</dbReference>
<evidence type="ECO:0000313" key="6">
    <source>
        <dbReference type="Proteomes" id="UP000322887"/>
    </source>
</evidence>
<evidence type="ECO:0000313" key="5">
    <source>
        <dbReference type="Proteomes" id="UP000263642"/>
    </source>
</evidence>
<dbReference type="PANTHER" id="PTHR34977:SF1">
    <property type="entry name" value="UPF0337 PROTEIN YJBJ"/>
    <property type="match status" value="1"/>
</dbReference>
<dbReference type="Gene3D" id="1.10.1470.10">
    <property type="entry name" value="YjbJ"/>
    <property type="match status" value="1"/>
</dbReference>
<dbReference type="InterPro" id="IPR008462">
    <property type="entry name" value="CsbD"/>
</dbReference>
<accession>A0A3D3RA13</accession>
<feature type="domain" description="CsbD-like" evidence="2">
    <location>
        <begin position="4"/>
        <end position="55"/>
    </location>
</feature>
<organism evidence="3 5">
    <name type="scientific">Gimesia maris</name>
    <dbReference type="NCBI Taxonomy" id="122"/>
    <lineage>
        <taxon>Bacteria</taxon>
        <taxon>Pseudomonadati</taxon>
        <taxon>Planctomycetota</taxon>
        <taxon>Planctomycetia</taxon>
        <taxon>Planctomycetales</taxon>
        <taxon>Planctomycetaceae</taxon>
        <taxon>Gimesia</taxon>
    </lineage>
</organism>
<accession>A0A517X8J7</accession>
<comment type="similarity">
    <text evidence="1">Belongs to the UPF0337 (CsbD) family.</text>
</comment>
<keyword evidence="6" id="KW-1185">Reference proteome</keyword>
<evidence type="ECO:0000256" key="1">
    <source>
        <dbReference type="ARBA" id="ARBA00009129"/>
    </source>
</evidence>
<dbReference type="InterPro" id="IPR036629">
    <property type="entry name" value="YjbJ_sf"/>
</dbReference>
<name>A0A3D3RA13_9PLAN</name>
<dbReference type="Proteomes" id="UP000322887">
    <property type="component" value="Chromosome"/>
</dbReference>
<dbReference type="PIRSF" id="PIRSF039008">
    <property type="entry name" value="YjbJ"/>
    <property type="match status" value="1"/>
</dbReference>
<protein>
    <submittedName>
        <fullName evidence="3">CsbD family protein</fullName>
    </submittedName>
</protein>
<reference evidence="4 6" key="2">
    <citation type="submission" date="2019-08" db="EMBL/GenBank/DDBJ databases">
        <title>Deep-cultivation of Planctomycetes and their phenomic and genomic characterization uncovers novel biology.</title>
        <authorList>
            <person name="Wiegand S."/>
            <person name="Jogler M."/>
            <person name="Boedeker C."/>
            <person name="Pinto D."/>
            <person name="Vollmers J."/>
            <person name="Rivas-Marin E."/>
            <person name="Kohn T."/>
            <person name="Peeters S.H."/>
            <person name="Heuer A."/>
            <person name="Rast P."/>
            <person name="Oberbeckmann S."/>
            <person name="Bunk B."/>
            <person name="Jeske O."/>
            <person name="Meyerdierks A."/>
            <person name="Storesund J.E."/>
            <person name="Kallscheuer N."/>
            <person name="Luecker S."/>
            <person name="Lage O.M."/>
            <person name="Pohl T."/>
            <person name="Merkel B.J."/>
            <person name="Hornburger P."/>
            <person name="Mueller R.-W."/>
            <person name="Bruemmer F."/>
            <person name="Labrenz M."/>
            <person name="Spormann A.M."/>
            <person name="Op den Camp H."/>
            <person name="Overmann J."/>
            <person name="Amann R."/>
            <person name="Jetten M.S.M."/>
            <person name="Mascher T."/>
            <person name="Medema M.H."/>
            <person name="Devos D.P."/>
            <person name="Kaster A.-K."/>
            <person name="Ovreas L."/>
            <person name="Rohde M."/>
            <person name="Galperin M.Y."/>
            <person name="Jogler C."/>
        </authorList>
    </citation>
    <scope>NUCLEOTIDE SEQUENCE [LARGE SCALE GENOMIC DNA]</scope>
    <source>
        <strain evidence="4 6">DSM 8797</strain>
    </source>
</reference>
<dbReference type="GeneID" id="98646266"/>
<dbReference type="PANTHER" id="PTHR34977">
    <property type="entry name" value="UPF0337 PROTEIN YJBJ"/>
    <property type="match status" value="1"/>
</dbReference>
<sequence length="67" mass="7718">MNSDQFSGKWKQIKGQAKQKWGELTDDEIDQIDGKREELVGKVQERYGIAKEEAEQQVAQFESSCHC</sequence>
<dbReference type="EMBL" id="DQAY01000110">
    <property type="protein sequence ID" value="HCO24857.1"/>
    <property type="molecule type" value="Genomic_DNA"/>
</dbReference>
<dbReference type="AlphaFoldDB" id="A0A3D3RA13"/>
<dbReference type="InterPro" id="IPR050423">
    <property type="entry name" value="UPF0337_stress_rsp"/>
</dbReference>
<dbReference type="Proteomes" id="UP000263642">
    <property type="component" value="Unassembled WGS sequence"/>
</dbReference>
<evidence type="ECO:0000313" key="3">
    <source>
        <dbReference type="EMBL" id="HCO24857.1"/>
    </source>
</evidence>